<feature type="region of interest" description="Disordered" evidence="1">
    <location>
        <begin position="352"/>
        <end position="380"/>
    </location>
</feature>
<keyword evidence="2" id="KW-0732">Signal</keyword>
<dbReference type="OrthoDB" id="556502at2"/>
<keyword evidence="4" id="KW-1185">Reference proteome</keyword>
<proteinExistence type="predicted"/>
<protein>
    <recommendedName>
        <fullName evidence="5">Lipase</fullName>
    </recommendedName>
</protein>
<feature type="signal peptide" evidence="2">
    <location>
        <begin position="1"/>
        <end position="32"/>
    </location>
</feature>
<sequence length="380" mass="41369" precursor="true">MANSISRPLVAARIAALAVSCTLLTIALQVNGQEGVELETNPSEVVPSTSKLPVAGPAIPNLPTLTLGGKLFWTDEEVQAGWRIQRSSMTGHYRLLDDQNYRHAYGSLEHCEQQLREIQQLRALPAAEGEVVVTLHGLLRSRDVMEGLGEYLQREGDLQPVHVSYASTRRTLDEHAESLSRVIDRLGSRVTKIHFVGHSLGNLVIRRYYGEAGAEDPLWKVDPRAGRVVMLAPPNQGARAAKMWRDNDLFKLVAGPSGKQLGLEWKQIEPRLARPTGEFGIVAGAHPAGSSLLSLLPGDDDLVLSVSETKLPGAADSIVVPLHHGEVISNPEVQAYVLRFLQEGHFVAADQREPIPLDKTTTAPLASEPDCTLSVEGSER</sequence>
<dbReference type="eggNOG" id="COG1075">
    <property type="taxonomic scope" value="Bacteria"/>
</dbReference>
<dbReference type="Gene3D" id="3.40.50.1820">
    <property type="entry name" value="alpha/beta hydrolase"/>
    <property type="match status" value="1"/>
</dbReference>
<evidence type="ECO:0000313" key="3">
    <source>
        <dbReference type="EMBL" id="ADB18577.1"/>
    </source>
</evidence>
<evidence type="ECO:0000256" key="2">
    <source>
        <dbReference type="SAM" id="SignalP"/>
    </source>
</evidence>
<evidence type="ECO:0000256" key="1">
    <source>
        <dbReference type="SAM" id="MobiDB-lite"/>
    </source>
</evidence>
<dbReference type="InterPro" id="IPR029058">
    <property type="entry name" value="AB_hydrolase_fold"/>
</dbReference>
<dbReference type="STRING" id="530564.Psta_3923"/>
<dbReference type="SUPFAM" id="SSF53474">
    <property type="entry name" value="alpha/beta-Hydrolases"/>
    <property type="match status" value="1"/>
</dbReference>
<dbReference type="AlphaFoldDB" id="D2R1W6"/>
<evidence type="ECO:0008006" key="5">
    <source>
        <dbReference type="Google" id="ProtNLM"/>
    </source>
</evidence>
<accession>D2R1W6</accession>
<feature type="chain" id="PRO_5003034489" description="Lipase" evidence="2">
    <location>
        <begin position="33"/>
        <end position="380"/>
    </location>
</feature>
<evidence type="ECO:0000313" key="4">
    <source>
        <dbReference type="Proteomes" id="UP000001887"/>
    </source>
</evidence>
<dbReference type="PANTHER" id="PTHR37946:SF1">
    <property type="entry name" value="SLL1969 PROTEIN"/>
    <property type="match status" value="1"/>
</dbReference>
<name>D2R1W6_PIRSD</name>
<reference evidence="3 4" key="1">
    <citation type="journal article" date="2009" name="Stand. Genomic Sci.">
        <title>Complete genome sequence of Pirellula staleyi type strain (ATCC 27377).</title>
        <authorList>
            <person name="Clum A."/>
            <person name="Tindall B.J."/>
            <person name="Sikorski J."/>
            <person name="Ivanova N."/>
            <person name="Mavrommatis K."/>
            <person name="Lucas S."/>
            <person name="Glavina del Rio T."/>
            <person name="Nolan M."/>
            <person name="Chen F."/>
            <person name="Tice H."/>
            <person name="Pitluck S."/>
            <person name="Cheng J.F."/>
            <person name="Chertkov O."/>
            <person name="Brettin T."/>
            <person name="Han C."/>
            <person name="Detter J.C."/>
            <person name="Kuske C."/>
            <person name="Bruce D."/>
            <person name="Goodwin L."/>
            <person name="Ovchinikova G."/>
            <person name="Pati A."/>
            <person name="Mikhailova N."/>
            <person name="Chen A."/>
            <person name="Palaniappan K."/>
            <person name="Land M."/>
            <person name="Hauser L."/>
            <person name="Chang Y.J."/>
            <person name="Jeffries C.D."/>
            <person name="Chain P."/>
            <person name="Rohde M."/>
            <person name="Goker M."/>
            <person name="Bristow J."/>
            <person name="Eisen J.A."/>
            <person name="Markowitz V."/>
            <person name="Hugenholtz P."/>
            <person name="Kyrpides N.C."/>
            <person name="Klenk H.P."/>
            <person name="Lapidus A."/>
        </authorList>
    </citation>
    <scope>NUCLEOTIDE SEQUENCE [LARGE SCALE GENOMIC DNA]</scope>
    <source>
        <strain evidence="4">ATCC 27377 / DSM 6068 / ICPB 4128</strain>
    </source>
</reference>
<gene>
    <name evidence="3" type="ordered locus">Psta_3923</name>
</gene>
<organism evidence="3 4">
    <name type="scientific">Pirellula staleyi (strain ATCC 27377 / DSM 6068 / ICPB 4128)</name>
    <name type="common">Pirella staleyi</name>
    <dbReference type="NCBI Taxonomy" id="530564"/>
    <lineage>
        <taxon>Bacteria</taxon>
        <taxon>Pseudomonadati</taxon>
        <taxon>Planctomycetota</taxon>
        <taxon>Planctomycetia</taxon>
        <taxon>Pirellulales</taxon>
        <taxon>Pirellulaceae</taxon>
        <taxon>Pirellula</taxon>
    </lineage>
</organism>
<dbReference type="HOGENOM" id="CLU_727319_0_0_0"/>
<dbReference type="EMBL" id="CP001848">
    <property type="protein sequence ID" value="ADB18577.1"/>
    <property type="molecule type" value="Genomic_DNA"/>
</dbReference>
<dbReference type="KEGG" id="psl:Psta_3923"/>
<dbReference type="Proteomes" id="UP000001887">
    <property type="component" value="Chromosome"/>
</dbReference>
<dbReference type="PANTHER" id="PTHR37946">
    <property type="entry name" value="SLL1969 PROTEIN"/>
    <property type="match status" value="1"/>
</dbReference>
<dbReference type="ESTHER" id="pirsd-d2r1w6">
    <property type="family name" value="6_AlphaBeta_hydrolase"/>
</dbReference>